<dbReference type="InterPro" id="IPR036188">
    <property type="entry name" value="FAD/NAD-bd_sf"/>
</dbReference>
<evidence type="ECO:0000256" key="3">
    <source>
        <dbReference type="ARBA" id="ARBA00022827"/>
    </source>
</evidence>
<keyword evidence="5" id="KW-0503">Monooxygenase</keyword>
<dbReference type="Gene3D" id="3.50.50.60">
    <property type="entry name" value="FAD/NAD(P)-binding domain"/>
    <property type="match status" value="1"/>
</dbReference>
<evidence type="ECO:0000313" key="8">
    <source>
        <dbReference type="Proteomes" id="UP000799772"/>
    </source>
</evidence>
<dbReference type="PANTHER" id="PTHR13789:SF147">
    <property type="entry name" value="PUTATIVE (AFU_ORTHOLOGUE AFUA_2G01950)-RELATED"/>
    <property type="match status" value="1"/>
</dbReference>
<proteinExistence type="inferred from homology"/>
<evidence type="ECO:0000259" key="6">
    <source>
        <dbReference type="Pfam" id="PF01494"/>
    </source>
</evidence>
<comment type="similarity">
    <text evidence="1">Belongs to the paxM FAD-dependent monooxygenase family.</text>
</comment>
<reference evidence="7" key="1">
    <citation type="journal article" date="2020" name="Stud. Mycol.">
        <title>101 Dothideomycetes genomes: a test case for predicting lifestyles and emergence of pathogens.</title>
        <authorList>
            <person name="Haridas S."/>
            <person name="Albert R."/>
            <person name="Binder M."/>
            <person name="Bloem J."/>
            <person name="Labutti K."/>
            <person name="Salamov A."/>
            <person name="Andreopoulos B."/>
            <person name="Baker S."/>
            <person name="Barry K."/>
            <person name="Bills G."/>
            <person name="Bluhm B."/>
            <person name="Cannon C."/>
            <person name="Castanera R."/>
            <person name="Culley D."/>
            <person name="Daum C."/>
            <person name="Ezra D."/>
            <person name="Gonzalez J."/>
            <person name="Henrissat B."/>
            <person name="Kuo A."/>
            <person name="Liang C."/>
            <person name="Lipzen A."/>
            <person name="Lutzoni F."/>
            <person name="Magnuson J."/>
            <person name="Mondo S."/>
            <person name="Nolan M."/>
            <person name="Ohm R."/>
            <person name="Pangilinan J."/>
            <person name="Park H.-J."/>
            <person name="Ramirez L."/>
            <person name="Alfaro M."/>
            <person name="Sun H."/>
            <person name="Tritt A."/>
            <person name="Yoshinaga Y."/>
            <person name="Zwiers L.-H."/>
            <person name="Turgeon B."/>
            <person name="Goodwin S."/>
            <person name="Spatafora J."/>
            <person name="Crous P."/>
            <person name="Grigoriev I."/>
        </authorList>
    </citation>
    <scope>NUCLEOTIDE SEQUENCE</scope>
    <source>
        <strain evidence="7">CBS 133067</strain>
    </source>
</reference>
<evidence type="ECO:0000313" key="7">
    <source>
        <dbReference type="EMBL" id="KAF2095114.1"/>
    </source>
</evidence>
<feature type="domain" description="FAD-binding" evidence="6">
    <location>
        <begin position="6"/>
        <end position="358"/>
    </location>
</feature>
<keyword evidence="4" id="KW-0560">Oxidoreductase</keyword>
<accession>A0A9P4I718</accession>
<dbReference type="GO" id="GO:0004497">
    <property type="term" value="F:monooxygenase activity"/>
    <property type="evidence" value="ECO:0007669"/>
    <property type="project" value="UniProtKB-KW"/>
</dbReference>
<dbReference type="InterPro" id="IPR050493">
    <property type="entry name" value="FAD-dep_Monooxygenase_BioMet"/>
</dbReference>
<dbReference type="PANTHER" id="PTHR13789">
    <property type="entry name" value="MONOOXYGENASE"/>
    <property type="match status" value="1"/>
</dbReference>
<dbReference type="FunFam" id="3.50.50.60:FF:000115">
    <property type="entry name" value="Salicylate hydroxylase, putative"/>
    <property type="match status" value="1"/>
</dbReference>
<gene>
    <name evidence="7" type="ORF">NA57DRAFT_79602</name>
</gene>
<dbReference type="InterPro" id="IPR002938">
    <property type="entry name" value="FAD-bd"/>
</dbReference>
<keyword evidence="3" id="KW-0274">FAD</keyword>
<dbReference type="SUPFAM" id="SSF51905">
    <property type="entry name" value="FAD/NAD(P)-binding domain"/>
    <property type="match status" value="1"/>
</dbReference>
<organism evidence="7 8">
    <name type="scientific">Rhizodiscina lignyota</name>
    <dbReference type="NCBI Taxonomy" id="1504668"/>
    <lineage>
        <taxon>Eukaryota</taxon>
        <taxon>Fungi</taxon>
        <taxon>Dikarya</taxon>
        <taxon>Ascomycota</taxon>
        <taxon>Pezizomycotina</taxon>
        <taxon>Dothideomycetes</taxon>
        <taxon>Pleosporomycetidae</taxon>
        <taxon>Aulographales</taxon>
        <taxon>Rhizodiscinaceae</taxon>
        <taxon>Rhizodiscina</taxon>
    </lineage>
</organism>
<evidence type="ECO:0000256" key="5">
    <source>
        <dbReference type="ARBA" id="ARBA00023033"/>
    </source>
</evidence>
<dbReference type="PRINTS" id="PR00420">
    <property type="entry name" value="RNGMNOXGNASE"/>
</dbReference>
<evidence type="ECO:0000256" key="4">
    <source>
        <dbReference type="ARBA" id="ARBA00023002"/>
    </source>
</evidence>
<dbReference type="EMBL" id="ML978132">
    <property type="protein sequence ID" value="KAF2095114.1"/>
    <property type="molecule type" value="Genomic_DNA"/>
</dbReference>
<name>A0A9P4I718_9PEZI</name>
<dbReference type="OrthoDB" id="16820at2759"/>
<evidence type="ECO:0000256" key="1">
    <source>
        <dbReference type="ARBA" id="ARBA00007992"/>
    </source>
</evidence>
<dbReference type="AlphaFoldDB" id="A0A9P4I718"/>
<dbReference type="Proteomes" id="UP000799772">
    <property type="component" value="Unassembled WGS sequence"/>
</dbReference>
<dbReference type="GO" id="GO:0071949">
    <property type="term" value="F:FAD binding"/>
    <property type="evidence" value="ECO:0007669"/>
    <property type="project" value="InterPro"/>
</dbReference>
<keyword evidence="2" id="KW-0285">Flavoprotein</keyword>
<comment type="caution">
    <text evidence="7">The sequence shown here is derived from an EMBL/GenBank/DDBJ whole genome shotgun (WGS) entry which is preliminary data.</text>
</comment>
<sequence>MKHHKFHVAIIGAGLGGLAAAIGIAKAGHRVTIIERAPALAEIGAGIQIPPNSTRILKQWGILENVESLSDRPEEFIFRSYRDGKVLSSVNLPALSEGKYGQPYLHIHRADYHEVLVQELYCLGGKVQLNSEVTGIDFNEPAIHIKGLPDVFPDIIIGADGLKSKCRDSLLGRSNPPVISGDMAYRCIIKAEKMKQNPILADLVQSHDLHYWIGPGQHIVCYKLRAGDLFNIVIACTDTLPETTDMSPADINELRARVTGWDPKLQALLELAEQGGVGRLMRVDEMETWIHSSGKFALLGDACHSTLPYIAQGAAQAIEDGAVLGHLFEKISQPSQLCDLLVIYEALRKSRTSRVVKAATHGRRVLHLPDGPLQEERDRQLLEETPFEGFPHPWADPVMQEFLYGYDAQKEVDRAWERYLSGTFPSTTAAWRSAMKAEL</sequence>
<keyword evidence="8" id="KW-1185">Reference proteome</keyword>
<evidence type="ECO:0000256" key="2">
    <source>
        <dbReference type="ARBA" id="ARBA00022630"/>
    </source>
</evidence>
<dbReference type="SUPFAM" id="SSF54373">
    <property type="entry name" value="FAD-linked reductases, C-terminal domain"/>
    <property type="match status" value="1"/>
</dbReference>
<protein>
    <submittedName>
        <fullName evidence="7">FAD/NAD(P)-binding domain-containing protein</fullName>
    </submittedName>
</protein>
<dbReference type="Pfam" id="PF01494">
    <property type="entry name" value="FAD_binding_3"/>
    <property type="match status" value="1"/>
</dbReference>